<feature type="signal peptide" evidence="1">
    <location>
        <begin position="1"/>
        <end position="20"/>
    </location>
</feature>
<keyword evidence="3" id="KW-1185">Reference proteome</keyword>
<dbReference type="EMBL" id="CP063164">
    <property type="protein sequence ID" value="QOR62015.1"/>
    <property type="molecule type" value="Genomic_DNA"/>
</dbReference>
<evidence type="ECO:0000313" key="2">
    <source>
        <dbReference type="EMBL" id="QOR62015.1"/>
    </source>
</evidence>
<dbReference type="PANTHER" id="PTHR42941:SF1">
    <property type="entry name" value="SLL1037 PROTEIN"/>
    <property type="match status" value="1"/>
</dbReference>
<dbReference type="NCBIfam" id="TIGR02122">
    <property type="entry name" value="TRAP_TAXI"/>
    <property type="match status" value="1"/>
</dbReference>
<dbReference type="Proteomes" id="UP000595074">
    <property type="component" value="Chromosome"/>
</dbReference>
<dbReference type="CDD" id="cd13568">
    <property type="entry name" value="PBP2_TAXI_TRAP_like_3"/>
    <property type="match status" value="1"/>
</dbReference>
<keyword evidence="1" id="KW-0732">Signal</keyword>
<dbReference type="InterPro" id="IPR011852">
    <property type="entry name" value="TRAP_TAXI"/>
</dbReference>
<organism evidence="2 3">
    <name type="scientific">Sulfurovum indicum</name>
    <dbReference type="NCBI Taxonomy" id="2779528"/>
    <lineage>
        <taxon>Bacteria</taxon>
        <taxon>Pseudomonadati</taxon>
        <taxon>Campylobacterota</taxon>
        <taxon>Epsilonproteobacteria</taxon>
        <taxon>Campylobacterales</taxon>
        <taxon>Sulfurovaceae</taxon>
        <taxon>Sulfurovum</taxon>
    </lineage>
</organism>
<evidence type="ECO:0000313" key="3">
    <source>
        <dbReference type="Proteomes" id="UP000595074"/>
    </source>
</evidence>
<feature type="chain" id="PRO_5029578718" evidence="1">
    <location>
        <begin position="21"/>
        <end position="316"/>
    </location>
</feature>
<name>A0A7M1S3K5_9BACT</name>
<accession>A0A7M1S3K5</accession>
<dbReference type="KEGG" id="sinu:IMZ28_00555"/>
<evidence type="ECO:0000256" key="1">
    <source>
        <dbReference type="SAM" id="SignalP"/>
    </source>
</evidence>
<dbReference type="PANTHER" id="PTHR42941">
    <property type="entry name" value="SLL1037 PROTEIN"/>
    <property type="match status" value="1"/>
</dbReference>
<dbReference type="Gene3D" id="3.40.190.10">
    <property type="entry name" value="Periplasmic binding protein-like II"/>
    <property type="match status" value="2"/>
</dbReference>
<dbReference type="RefSeq" id="WP_232087483.1">
    <property type="nucleotide sequence ID" value="NZ_CP063164.1"/>
</dbReference>
<dbReference type="SUPFAM" id="SSF53850">
    <property type="entry name" value="Periplasmic binding protein-like II"/>
    <property type="match status" value="1"/>
</dbReference>
<dbReference type="Pfam" id="PF16868">
    <property type="entry name" value="NMT1_3"/>
    <property type="match status" value="1"/>
</dbReference>
<sequence length="316" mass="33891">MKKIMMSTALIAAISIPSFATQFITIGTGGVTGTYYPTGGAICRMMNKDRKTTGIRCSVESTGGSVYNVNTINANELDFGIAQSDTAYQAYHGEGKFKGKAIKGLRSVLAIYPELLAFVVTKSSGIKSLADVKGKKINIDIPGSGTRMTTDIVLEAFGIKHSDMALANELKSSEGPTMLKDNKIDGYFGVFGHPTANIKDAANSVDIDLVPIEGKPIDDLVKKYSYYAKGVISGSFYKGVEHDTPSIGVKAVLVTKDSIDDKVVYTVAKTILDNFDEFKKLHPAYKTITKESLLDGLAVPQHPGAIKAFKEAGLLK</sequence>
<dbReference type="AlphaFoldDB" id="A0A7M1S3K5"/>
<proteinExistence type="predicted"/>
<protein>
    <submittedName>
        <fullName evidence="2">TAXI family TRAP transporter solute-binding subunit</fullName>
    </submittedName>
</protein>
<reference evidence="2 3" key="1">
    <citation type="submission" date="2020-10" db="EMBL/GenBank/DDBJ databases">
        <title>The genome of sulfurovum sp.</title>
        <authorList>
            <person name="Xie S."/>
            <person name="Shao Z."/>
            <person name="Jiang L."/>
        </authorList>
    </citation>
    <scope>NUCLEOTIDE SEQUENCE [LARGE SCALE GENOMIC DNA]</scope>
    <source>
        <strain evidence="2 3">ST-419</strain>
    </source>
</reference>
<gene>
    <name evidence="2" type="ORF">IMZ28_00555</name>
</gene>